<name>A0A1G7WRY7_CHIFI</name>
<evidence type="ECO:0000313" key="1">
    <source>
        <dbReference type="EMBL" id="SDG74699.1"/>
    </source>
</evidence>
<reference evidence="1 2" key="1">
    <citation type="submission" date="2016-10" db="EMBL/GenBank/DDBJ databases">
        <authorList>
            <person name="de Groot N.N."/>
        </authorList>
    </citation>
    <scope>NUCLEOTIDE SEQUENCE [LARGE SCALE GENOMIC DNA]</scope>
    <source>
        <strain evidence="1 2">DSM 527</strain>
    </source>
</reference>
<dbReference type="EMBL" id="FNBN01000006">
    <property type="protein sequence ID" value="SDG74699.1"/>
    <property type="molecule type" value="Genomic_DNA"/>
</dbReference>
<proteinExistence type="predicted"/>
<evidence type="ECO:0000313" key="2">
    <source>
        <dbReference type="Proteomes" id="UP000199045"/>
    </source>
</evidence>
<sequence length="73" mass="8138">MSIDDTRSKLKNIIDGVIIEGATDNCTATRNILCSSFSTSTTVKRDFESKAIAKKEQVEFLKRYASEHGLLIK</sequence>
<organism evidence="1 2">
    <name type="scientific">Chitinophaga filiformis</name>
    <name type="common">Myxococcus filiformis</name>
    <name type="synonym">Flexibacter filiformis</name>
    <dbReference type="NCBI Taxonomy" id="104663"/>
    <lineage>
        <taxon>Bacteria</taxon>
        <taxon>Pseudomonadati</taxon>
        <taxon>Bacteroidota</taxon>
        <taxon>Chitinophagia</taxon>
        <taxon>Chitinophagales</taxon>
        <taxon>Chitinophagaceae</taxon>
        <taxon>Chitinophaga</taxon>
    </lineage>
</organism>
<dbReference type="Proteomes" id="UP000199045">
    <property type="component" value="Unassembled WGS sequence"/>
</dbReference>
<dbReference type="AlphaFoldDB" id="A0A1G7WRY7"/>
<gene>
    <name evidence="1" type="ORF">SAMN04488121_106133</name>
</gene>
<accession>A0A1G7WRY7</accession>
<protein>
    <submittedName>
        <fullName evidence="1">Uncharacterized protein</fullName>
    </submittedName>
</protein>